<dbReference type="InterPro" id="IPR024344">
    <property type="entry name" value="MDMPI_metal-binding"/>
</dbReference>
<feature type="domain" description="Mycothiol-dependent maleylpyruvate isomerase metal-binding" evidence="1">
    <location>
        <begin position="16"/>
        <end position="124"/>
    </location>
</feature>
<sequence length="183" mass="18950">MEGNEQLAVIIPMLKQVGAAITPEQLDGPTPCASFSVADVLEHMTGLASGFAPAFRGEAPPSADAVDSRGLGERFQASMDALLGAVQSAGALERTIETPFGPMPGAAFARLVAFDGLIHGWDLATSTSQAWNPPNDVVAEVDGFARQALAPAMRDGDTFADEKPVAPNASALDRLVAFSGRTV</sequence>
<proteinExistence type="predicted"/>
<dbReference type="Gene3D" id="1.20.120.450">
    <property type="entry name" value="dinb family like domain"/>
    <property type="match status" value="1"/>
</dbReference>
<dbReference type="Pfam" id="PF11716">
    <property type="entry name" value="MDMPI_N"/>
    <property type="match status" value="1"/>
</dbReference>
<protein>
    <submittedName>
        <fullName evidence="2">Unannotated protein</fullName>
    </submittedName>
</protein>
<evidence type="ECO:0000259" key="1">
    <source>
        <dbReference type="Pfam" id="PF11716"/>
    </source>
</evidence>
<dbReference type="NCBIfam" id="TIGR03083">
    <property type="entry name" value="maleylpyruvate isomerase family mycothiol-dependent enzyme"/>
    <property type="match status" value="1"/>
</dbReference>
<evidence type="ECO:0000313" key="2">
    <source>
        <dbReference type="EMBL" id="CAB4888962.1"/>
    </source>
</evidence>
<organism evidence="2">
    <name type="scientific">freshwater metagenome</name>
    <dbReference type="NCBI Taxonomy" id="449393"/>
    <lineage>
        <taxon>unclassified sequences</taxon>
        <taxon>metagenomes</taxon>
        <taxon>ecological metagenomes</taxon>
    </lineage>
</organism>
<dbReference type="SUPFAM" id="SSF109854">
    <property type="entry name" value="DinB/YfiT-like putative metalloenzymes"/>
    <property type="match status" value="1"/>
</dbReference>
<dbReference type="NCBIfam" id="TIGR03086">
    <property type="entry name" value="TIGR03086 family metal-binding protein"/>
    <property type="match status" value="1"/>
</dbReference>
<dbReference type="InterPro" id="IPR017520">
    <property type="entry name" value="CHP03086"/>
</dbReference>
<reference evidence="2" key="1">
    <citation type="submission" date="2020-05" db="EMBL/GenBank/DDBJ databases">
        <authorList>
            <person name="Chiriac C."/>
            <person name="Salcher M."/>
            <person name="Ghai R."/>
            <person name="Kavagutti S V."/>
        </authorList>
    </citation>
    <scope>NUCLEOTIDE SEQUENCE</scope>
</reference>
<gene>
    <name evidence="2" type="ORF">UFOPK3376_02648</name>
</gene>
<name>A0A6J7EYV2_9ZZZZ</name>
<dbReference type="GO" id="GO:0046872">
    <property type="term" value="F:metal ion binding"/>
    <property type="evidence" value="ECO:0007669"/>
    <property type="project" value="InterPro"/>
</dbReference>
<dbReference type="AlphaFoldDB" id="A0A6J7EYV2"/>
<accession>A0A6J7EYV2</accession>
<dbReference type="EMBL" id="CAFBLP010000093">
    <property type="protein sequence ID" value="CAB4888962.1"/>
    <property type="molecule type" value="Genomic_DNA"/>
</dbReference>
<dbReference type="InterPro" id="IPR017517">
    <property type="entry name" value="Maleyloyr_isom"/>
</dbReference>
<dbReference type="InterPro" id="IPR034660">
    <property type="entry name" value="DinB/YfiT-like"/>
</dbReference>